<dbReference type="SUPFAM" id="SSF51735">
    <property type="entry name" value="NAD(P)-binding Rossmann-fold domains"/>
    <property type="match status" value="1"/>
</dbReference>
<feature type="domain" description="3-hydroxyacyl-CoA dehydrogenase C-terminal" evidence="2">
    <location>
        <begin position="171"/>
        <end position="269"/>
    </location>
</feature>
<dbReference type="InterPro" id="IPR008927">
    <property type="entry name" value="6-PGluconate_DH-like_C_sf"/>
</dbReference>
<dbReference type="InterPro" id="IPR013328">
    <property type="entry name" value="6PGD_dom2"/>
</dbReference>
<feature type="domain" description="3-hydroxyacyl-CoA dehydrogenase NAD binding" evidence="3">
    <location>
        <begin position="9"/>
        <end position="165"/>
    </location>
</feature>
<gene>
    <name evidence="4" type="ORF">HORIV_71540</name>
</gene>
<dbReference type="InterPro" id="IPR036291">
    <property type="entry name" value="NAD(P)-bd_dom_sf"/>
</dbReference>
<dbReference type="Gene3D" id="1.10.1040.10">
    <property type="entry name" value="N-(1-d-carboxylethyl)-l-norvaline Dehydrogenase, domain 2"/>
    <property type="match status" value="1"/>
</dbReference>
<dbReference type="PANTHER" id="PTHR48075">
    <property type="entry name" value="3-HYDROXYACYL-COA DEHYDROGENASE FAMILY PROTEIN"/>
    <property type="match status" value="1"/>
</dbReference>
<evidence type="ECO:0000259" key="3">
    <source>
        <dbReference type="Pfam" id="PF02737"/>
    </source>
</evidence>
<keyword evidence="5" id="KW-1185">Reference proteome</keyword>
<dbReference type="Pfam" id="PF02737">
    <property type="entry name" value="3HCDH_N"/>
    <property type="match status" value="1"/>
</dbReference>
<dbReference type="PIRSF" id="PIRSF000105">
    <property type="entry name" value="HCDH"/>
    <property type="match status" value="1"/>
</dbReference>
<sequence>MMQVEALNAVVVGAGTMGTTLAKLMAAQGVSVILVDTNRHVLETSRLSMGESAAVGFASELTAGQHPDFVIESVTEDVAVKQQVIAQIEASVADSSIIMTNTSGIPIDEIAANMRLPQRFLGTHFFNPADIVPAVEVVPGSHTQASVVETACRWLKQLGKRPAILNTCVPGFVANRIQHAVMRECLALLERGVVEPEALDDIVQYSIGVRMALNGPLYQRDLNGLDTHLNIARYLYPDLDARDKPAALLEDYVAQGRLGAKAGRGFYRWSDESRAQHQAQERESLQRIIKIATQHAKENAS</sequence>
<dbReference type="SUPFAM" id="SSF48179">
    <property type="entry name" value="6-phosphogluconate dehydrogenase C-terminal domain-like"/>
    <property type="match status" value="1"/>
</dbReference>
<keyword evidence="1" id="KW-0560">Oxidoreductase</keyword>
<organism evidence="4 5">
    <name type="scientific">Vreelandella olivaria</name>
    <dbReference type="NCBI Taxonomy" id="390919"/>
    <lineage>
        <taxon>Bacteria</taxon>
        <taxon>Pseudomonadati</taxon>
        <taxon>Pseudomonadota</taxon>
        <taxon>Gammaproteobacteria</taxon>
        <taxon>Oceanospirillales</taxon>
        <taxon>Halomonadaceae</taxon>
        <taxon>Vreelandella</taxon>
    </lineage>
</organism>
<dbReference type="Pfam" id="PF00725">
    <property type="entry name" value="3HCDH"/>
    <property type="match status" value="1"/>
</dbReference>
<dbReference type="Gene3D" id="3.40.50.720">
    <property type="entry name" value="NAD(P)-binding Rossmann-like Domain"/>
    <property type="match status" value="1"/>
</dbReference>
<evidence type="ECO:0000313" key="4">
    <source>
        <dbReference type="EMBL" id="BBI54733.1"/>
    </source>
</evidence>
<dbReference type="EMBL" id="AP019416">
    <property type="protein sequence ID" value="BBI54733.1"/>
    <property type="molecule type" value="Genomic_DNA"/>
</dbReference>
<dbReference type="PANTHER" id="PTHR48075:SF5">
    <property type="entry name" value="3-HYDROXYBUTYRYL-COA DEHYDROGENASE"/>
    <property type="match status" value="1"/>
</dbReference>
<evidence type="ECO:0000256" key="1">
    <source>
        <dbReference type="ARBA" id="ARBA00023002"/>
    </source>
</evidence>
<evidence type="ECO:0000313" key="5">
    <source>
        <dbReference type="Proteomes" id="UP000289555"/>
    </source>
</evidence>
<reference evidence="5" key="1">
    <citation type="journal article" date="2019" name="Microbiol. Resour. Announc.">
        <title>Complete Genome Sequence of Halomonas olivaria, a Moderately Halophilic Bacterium Isolated from Olive Processing Effluents, Obtained by Nanopore Sequencing.</title>
        <authorList>
            <person name="Nagata S."/>
            <person name="Ii K.M."/>
            <person name="Tsukimi T."/>
            <person name="Miura M.C."/>
            <person name="Galipon J."/>
            <person name="Arakawa K."/>
        </authorList>
    </citation>
    <scope>NUCLEOTIDE SEQUENCE [LARGE SCALE GENOMIC DNA]</scope>
    <source>
        <strain evidence="5">TYRC17</strain>
    </source>
</reference>
<name>A0ABM7GUE7_9GAMM</name>
<proteinExistence type="predicted"/>
<evidence type="ECO:0000259" key="2">
    <source>
        <dbReference type="Pfam" id="PF00725"/>
    </source>
</evidence>
<protein>
    <submittedName>
        <fullName evidence="4">3-hydroxybutyryl-CoA dehydrogenase</fullName>
    </submittedName>
</protein>
<dbReference type="InterPro" id="IPR006108">
    <property type="entry name" value="3HC_DH_C"/>
</dbReference>
<accession>A0ABM7GUE7</accession>
<dbReference type="InterPro" id="IPR022694">
    <property type="entry name" value="3-OHacyl-CoA_DH"/>
</dbReference>
<dbReference type="InterPro" id="IPR006176">
    <property type="entry name" value="3-OHacyl-CoA_DH_NAD-bd"/>
</dbReference>
<dbReference type="Proteomes" id="UP000289555">
    <property type="component" value="Chromosome"/>
</dbReference>